<name>R4WR73_RIPPE</name>
<feature type="chain" id="PRO_5004372704" evidence="1">
    <location>
        <begin position="21"/>
        <end position="84"/>
    </location>
</feature>
<sequence>MTRLLVPVALLLTIICCVFSAEWQVNREDCSPTSYCADGFKCCSTTKCCPINLTCCGNGTDCCGNSNGIVLESARRPIYINQEQ</sequence>
<keyword evidence="1" id="KW-0732">Signal</keyword>
<organism evidence="2">
    <name type="scientific">Riptortus pedestris</name>
    <name type="common">Bean bug</name>
    <dbReference type="NCBI Taxonomy" id="329032"/>
    <lineage>
        <taxon>Eukaryota</taxon>
        <taxon>Metazoa</taxon>
        <taxon>Ecdysozoa</taxon>
        <taxon>Arthropoda</taxon>
        <taxon>Hexapoda</taxon>
        <taxon>Insecta</taxon>
        <taxon>Pterygota</taxon>
        <taxon>Neoptera</taxon>
        <taxon>Paraneoptera</taxon>
        <taxon>Hemiptera</taxon>
        <taxon>Heteroptera</taxon>
        <taxon>Panheteroptera</taxon>
        <taxon>Pentatomomorpha</taxon>
        <taxon>Coreoidea</taxon>
        <taxon>Alydidae</taxon>
        <taxon>Riptortus</taxon>
    </lineage>
</organism>
<proteinExistence type="evidence at transcript level"/>
<dbReference type="EMBL" id="AK418201">
    <property type="protein sequence ID" value="BAN21416.1"/>
    <property type="molecule type" value="mRNA"/>
</dbReference>
<dbReference type="AlphaFoldDB" id="R4WR73"/>
<feature type="signal peptide" evidence="1">
    <location>
        <begin position="1"/>
        <end position="20"/>
    </location>
</feature>
<reference evidence="2" key="1">
    <citation type="journal article" date="2013" name="PLoS ONE">
        <title>Gene expression in gut symbiotic organ of stinkbug affected by extracellular bacterial symbiont.</title>
        <authorList>
            <person name="Futahashi R."/>
            <person name="Tanaka K."/>
            <person name="Tanahashi M."/>
            <person name="Nikoh N."/>
            <person name="Kikuchi Y."/>
            <person name="Lee B.L."/>
            <person name="Fukatsu T."/>
        </authorList>
    </citation>
    <scope>NUCLEOTIDE SEQUENCE</scope>
    <source>
        <tissue evidence="2">Midgut</tissue>
    </source>
</reference>
<evidence type="ECO:0000256" key="1">
    <source>
        <dbReference type="SAM" id="SignalP"/>
    </source>
</evidence>
<evidence type="ECO:0000313" key="2">
    <source>
        <dbReference type="EMBL" id="BAN21416.1"/>
    </source>
</evidence>
<protein>
    <submittedName>
        <fullName evidence="2">Cysteine rich secreted protein</fullName>
    </submittedName>
</protein>
<accession>R4WR73</accession>